<evidence type="ECO:0000313" key="1">
    <source>
        <dbReference type="EMBL" id="MFK7001558.1"/>
    </source>
</evidence>
<dbReference type="Proteomes" id="UP001621706">
    <property type="component" value="Unassembled WGS sequence"/>
</dbReference>
<name>A0ABW8PAT3_9FLAO</name>
<organism evidence="1 2">
    <name type="scientific">Flavobacterium oreochromis</name>
    <dbReference type="NCBI Taxonomy" id="2906078"/>
    <lineage>
        <taxon>Bacteria</taxon>
        <taxon>Pseudomonadati</taxon>
        <taxon>Bacteroidota</taxon>
        <taxon>Flavobacteriia</taxon>
        <taxon>Flavobacteriales</taxon>
        <taxon>Flavobacteriaceae</taxon>
        <taxon>Flavobacterium</taxon>
    </lineage>
</organism>
<sequence>MKISVNKFLERIKIIDSFTIKLAVHKEVFIKRLDLLVDHNQISFFSDSLCIYTSIDK</sequence>
<keyword evidence="2" id="KW-1185">Reference proteome</keyword>
<reference evidence="1 2" key="1">
    <citation type="submission" date="2024-02" db="EMBL/GenBank/DDBJ databases">
        <title>Comparative Genomic Analysis of Flavobacterium Species Causing Columnaris Disease of Freshwater Fish in Thailand: Insights into Virulence and Resistance Mechanisms.</title>
        <authorList>
            <person name="Nguyen D."/>
            <person name="Chokmangmeepisarn P."/>
            <person name="Khianchaikhan K."/>
            <person name="Morishita M."/>
            <person name="Bunnoy A."/>
            <person name="Rodkhum C."/>
        </authorList>
    </citation>
    <scope>NUCLEOTIDE SEQUENCE [LARGE SCALE GENOMIC DNA]</scope>
    <source>
        <strain evidence="1 2">CNRT2201</strain>
    </source>
</reference>
<dbReference type="GeneID" id="96800572"/>
<protein>
    <submittedName>
        <fullName evidence="1">Uncharacterized protein</fullName>
    </submittedName>
</protein>
<comment type="caution">
    <text evidence="1">The sequence shown here is derived from an EMBL/GenBank/DDBJ whole genome shotgun (WGS) entry which is preliminary data.</text>
</comment>
<gene>
    <name evidence="1" type="ORF">V3I07_11710</name>
</gene>
<dbReference type="RefSeq" id="WP_165624257.1">
    <property type="nucleotide sequence ID" value="NZ_CP067377.1"/>
</dbReference>
<proteinExistence type="predicted"/>
<dbReference type="EMBL" id="JAZGZP010000017">
    <property type="protein sequence ID" value="MFK7001558.1"/>
    <property type="molecule type" value="Genomic_DNA"/>
</dbReference>
<accession>A0ABW8PAT3</accession>
<evidence type="ECO:0000313" key="2">
    <source>
        <dbReference type="Proteomes" id="UP001621706"/>
    </source>
</evidence>